<dbReference type="RefSeq" id="WP_105734958.1">
    <property type="nucleotide sequence ID" value="NZ_PVBT01000004.1"/>
</dbReference>
<keyword evidence="2" id="KW-1185">Reference proteome</keyword>
<dbReference type="AlphaFoldDB" id="A0A2S9JHJ6"/>
<sequence length="257" mass="27546">MTETIDPVVEADLDAYIDDQLDALRRIEVARHLSQHPEQAARVMSDLQSRDELRLALAQGHTAGSPQTSELAHRLERGLARDRLFGSLQRIAAVGVLLALGWMAHAGFGPLTVSKVVAATPPPAYVSDAIMAHKTSSLRAEMVSQPETRSYDPAEIRASTGIVIPAMPEKWTVRDVQLFPSNFGPSVEMEVGSDSLGPVSLFAVRPGTFDVVKPRAVRVNGTSAAYFQIGDVAYALVSDAATADLEKAAAGLAKTLY</sequence>
<protein>
    <submittedName>
        <fullName evidence="1">Fis family transcriptional regulator</fullName>
    </submittedName>
</protein>
<comment type="caution">
    <text evidence="1">The sequence shown here is derived from an EMBL/GenBank/DDBJ whole genome shotgun (WGS) entry which is preliminary data.</text>
</comment>
<accession>A0A2S9JHJ6</accession>
<dbReference type="EMBL" id="PVBT01000004">
    <property type="protein sequence ID" value="PRD52449.1"/>
    <property type="molecule type" value="Genomic_DNA"/>
</dbReference>
<evidence type="ECO:0000313" key="1">
    <source>
        <dbReference type="EMBL" id="PRD52449.1"/>
    </source>
</evidence>
<dbReference type="OrthoDB" id="9152892at2"/>
<evidence type="ECO:0000313" key="2">
    <source>
        <dbReference type="Proteomes" id="UP000238563"/>
    </source>
</evidence>
<organism evidence="1 2">
    <name type="scientific">Phyllobacterium myrsinacearum</name>
    <dbReference type="NCBI Taxonomy" id="28101"/>
    <lineage>
        <taxon>Bacteria</taxon>
        <taxon>Pseudomonadati</taxon>
        <taxon>Pseudomonadota</taxon>
        <taxon>Alphaproteobacteria</taxon>
        <taxon>Hyphomicrobiales</taxon>
        <taxon>Phyllobacteriaceae</taxon>
        <taxon>Phyllobacterium</taxon>
    </lineage>
</organism>
<proteinExistence type="predicted"/>
<reference evidence="1 2" key="1">
    <citation type="submission" date="2018-02" db="EMBL/GenBank/DDBJ databases">
        <title>The draft genome of Phyllobacterium myrsinacearum DSM5892.</title>
        <authorList>
            <person name="Li L."/>
            <person name="Liu L."/>
            <person name="Zhang X."/>
            <person name="Wang T."/>
        </authorList>
    </citation>
    <scope>NUCLEOTIDE SEQUENCE [LARGE SCALE GENOMIC DNA]</scope>
    <source>
        <strain evidence="1 2">DSM 5892</strain>
    </source>
</reference>
<name>A0A2S9JHJ6_9HYPH</name>
<dbReference type="Proteomes" id="UP000238563">
    <property type="component" value="Unassembled WGS sequence"/>
</dbReference>
<gene>
    <name evidence="1" type="ORF">C5750_16325</name>
</gene>